<evidence type="ECO:0000256" key="6">
    <source>
        <dbReference type="ARBA" id="ARBA00023136"/>
    </source>
</evidence>
<evidence type="ECO:0000256" key="1">
    <source>
        <dbReference type="ARBA" id="ARBA00004651"/>
    </source>
</evidence>
<feature type="transmembrane region" description="Helical" evidence="7">
    <location>
        <begin position="93"/>
        <end position="111"/>
    </location>
</feature>
<feature type="transmembrane region" description="Helical" evidence="7">
    <location>
        <begin position="335"/>
        <end position="358"/>
    </location>
</feature>
<keyword evidence="5 7" id="KW-1133">Transmembrane helix</keyword>
<keyword evidence="4 7" id="KW-0812">Transmembrane</keyword>
<organism evidence="8">
    <name type="scientific">Propionibacterium freudenreichii subsp. freudenreichii</name>
    <dbReference type="NCBI Taxonomy" id="66712"/>
    <lineage>
        <taxon>Bacteria</taxon>
        <taxon>Bacillati</taxon>
        <taxon>Actinomycetota</taxon>
        <taxon>Actinomycetes</taxon>
        <taxon>Propionibacteriales</taxon>
        <taxon>Propionibacteriaceae</taxon>
        <taxon>Propionibacterium</taxon>
    </lineage>
</organism>
<sequence>MDNQSSEVLDIEPPLAAELADAPGPGRRSRVSRDFWPGLGLCAAVGLAVLALGSVVPSLSPMLVAILAGIVLRNVVPIHAALEPGIALAAKRVLRWGVVLLGLQVSIPTIIGLGPGVLVIVTCAVAITFCSTLAMGRLLRMDRDMYTLIAAGFSICGAAAVAGMQGTIRASEEKVAAAVALVVLYGTLMIPATAGLAALLGFGPGDAGTLIGASTHEVAQVVAAAGIAGGGPLLAVAVTVKLARVSLMAPVVAGVSLLRNHCATRVPGQKRPALMPLFVVGFIVMILVASIGIVPAPVLGGVKLVQQFLLATAMFALGLGVHVKSLMKLGARPVLLGLFATVVIMAVVFAGIFLGLGANI</sequence>
<dbReference type="Pfam" id="PF03601">
    <property type="entry name" value="Cons_hypoth698"/>
    <property type="match status" value="1"/>
</dbReference>
<name>A0A068VUJ6_PROFF</name>
<dbReference type="AlphaFoldDB" id="A0A068VUJ6"/>
<keyword evidence="3" id="KW-1003">Cell membrane</keyword>
<evidence type="ECO:0000256" key="7">
    <source>
        <dbReference type="SAM" id="Phobius"/>
    </source>
</evidence>
<dbReference type="GeneID" id="61221715"/>
<feature type="transmembrane region" description="Helical" evidence="7">
    <location>
        <begin position="274"/>
        <end position="298"/>
    </location>
</feature>
<proteinExistence type="inferred from homology"/>
<keyword evidence="6 7" id="KW-0472">Membrane</keyword>
<feature type="transmembrane region" description="Helical" evidence="7">
    <location>
        <begin position="117"/>
        <end position="139"/>
    </location>
</feature>
<dbReference type="RefSeq" id="WP_013161518.1">
    <property type="nucleotide sequence ID" value="NZ_CP010341.1"/>
</dbReference>
<reference evidence="8" key="1">
    <citation type="submission" date="2014-08" db="EMBL/GenBank/DDBJ databases">
        <authorList>
            <person name="Falentin Helene"/>
        </authorList>
    </citation>
    <scope>NUCLEOTIDE SEQUENCE</scope>
</reference>
<feature type="transmembrane region" description="Helical" evidence="7">
    <location>
        <begin position="35"/>
        <end position="56"/>
    </location>
</feature>
<dbReference type="InterPro" id="IPR018383">
    <property type="entry name" value="UPF0324_pro"/>
</dbReference>
<dbReference type="GO" id="GO:0005886">
    <property type="term" value="C:plasma membrane"/>
    <property type="evidence" value="ECO:0007669"/>
    <property type="project" value="UniProtKB-SubCell"/>
</dbReference>
<gene>
    <name evidence="8" type="ORF">PFCIRM138_09425</name>
</gene>
<feature type="transmembrane region" description="Helical" evidence="7">
    <location>
        <begin position="221"/>
        <end position="239"/>
    </location>
</feature>
<dbReference type="EMBL" id="LM676420">
    <property type="protein sequence ID" value="CEP26711.1"/>
    <property type="molecule type" value="Genomic_DNA"/>
</dbReference>
<evidence type="ECO:0000256" key="3">
    <source>
        <dbReference type="ARBA" id="ARBA00022475"/>
    </source>
</evidence>
<feature type="transmembrane region" description="Helical" evidence="7">
    <location>
        <begin position="176"/>
        <end position="200"/>
    </location>
</feature>
<evidence type="ECO:0000256" key="2">
    <source>
        <dbReference type="ARBA" id="ARBA00007977"/>
    </source>
</evidence>
<feature type="transmembrane region" description="Helical" evidence="7">
    <location>
        <begin position="304"/>
        <end position="323"/>
    </location>
</feature>
<comment type="subcellular location">
    <subcellularLocation>
        <location evidence="1">Cell membrane</location>
        <topology evidence="1">Multi-pass membrane protein</topology>
    </subcellularLocation>
</comment>
<feature type="transmembrane region" description="Helical" evidence="7">
    <location>
        <begin position="146"/>
        <end position="164"/>
    </location>
</feature>
<dbReference type="KEGG" id="pfre:RM25_1573"/>
<evidence type="ECO:0000313" key="8">
    <source>
        <dbReference type="EMBL" id="CEP26711.1"/>
    </source>
</evidence>
<dbReference type="PATRIC" id="fig|66712.6.peg.1601"/>
<accession>A0A068VUJ6</accession>
<comment type="similarity">
    <text evidence="2">Belongs to the UPF0324 family.</text>
</comment>
<evidence type="ECO:0000256" key="4">
    <source>
        <dbReference type="ARBA" id="ARBA00022692"/>
    </source>
</evidence>
<evidence type="ECO:0000256" key="5">
    <source>
        <dbReference type="ARBA" id="ARBA00022989"/>
    </source>
</evidence>
<dbReference type="PANTHER" id="PTHR30106">
    <property type="entry name" value="INNER MEMBRANE PROTEIN YEIH-RELATED"/>
    <property type="match status" value="1"/>
</dbReference>
<dbReference type="PANTHER" id="PTHR30106:SF2">
    <property type="entry name" value="UPF0324 INNER MEMBRANE PROTEIN YEIH"/>
    <property type="match status" value="1"/>
</dbReference>
<protein>
    <submittedName>
        <fullName evidence="8">Hypothetical membrane protein</fullName>
    </submittedName>
</protein>